<comment type="caution">
    <text evidence="3">The sequence shown here is derived from an EMBL/GenBank/DDBJ whole genome shotgun (WGS) entry which is preliminary data.</text>
</comment>
<dbReference type="Pfam" id="PF17782">
    <property type="entry name" value="WHD_DprA"/>
    <property type="match status" value="1"/>
</dbReference>
<feature type="region of interest" description="Disordered" evidence="1">
    <location>
        <begin position="167"/>
        <end position="199"/>
    </location>
</feature>
<dbReference type="AlphaFoldDB" id="A0A8J7PPJ7"/>
<name>A0A8J7PPJ7_9BACT</name>
<dbReference type="EMBL" id="JAFLCK010000027">
    <property type="protein sequence ID" value="MBN8661952.1"/>
    <property type="molecule type" value="Genomic_DNA"/>
</dbReference>
<protein>
    <recommendedName>
        <fullName evidence="2">DprA winged helix domain-containing protein</fullName>
    </recommendedName>
</protein>
<dbReference type="InterPro" id="IPR036388">
    <property type="entry name" value="WH-like_DNA-bd_sf"/>
</dbReference>
<evidence type="ECO:0000259" key="2">
    <source>
        <dbReference type="Pfam" id="PF17782"/>
    </source>
</evidence>
<evidence type="ECO:0000313" key="3">
    <source>
        <dbReference type="EMBL" id="MBN8661952.1"/>
    </source>
</evidence>
<feature type="compositionally biased region" description="Low complexity" evidence="1">
    <location>
        <begin position="182"/>
        <end position="194"/>
    </location>
</feature>
<feature type="domain" description="DprA winged helix" evidence="2">
    <location>
        <begin position="104"/>
        <end position="156"/>
    </location>
</feature>
<evidence type="ECO:0000313" key="4">
    <source>
        <dbReference type="Proteomes" id="UP000664277"/>
    </source>
</evidence>
<dbReference type="Proteomes" id="UP000664277">
    <property type="component" value="Unassembled WGS sequence"/>
</dbReference>
<proteinExistence type="predicted"/>
<accession>A0A8J7PPJ7</accession>
<gene>
    <name evidence="3" type="ORF">J0M35_16410</name>
</gene>
<dbReference type="InterPro" id="IPR041614">
    <property type="entry name" value="DprA_WH"/>
</dbReference>
<organism evidence="3 4">
    <name type="scientific">Candidatus Obscuribacter phosphatis</name>
    <dbReference type="NCBI Taxonomy" id="1906157"/>
    <lineage>
        <taxon>Bacteria</taxon>
        <taxon>Bacillati</taxon>
        <taxon>Candidatus Melainabacteria</taxon>
        <taxon>Candidatus Obscuribacterales</taxon>
        <taxon>Candidatus Obscuribacteraceae</taxon>
        <taxon>Candidatus Obscuribacter</taxon>
    </lineage>
</organism>
<evidence type="ECO:0000256" key="1">
    <source>
        <dbReference type="SAM" id="MobiDB-lite"/>
    </source>
</evidence>
<sequence length="334" mass="36261">MEERQEYLDYLSSLFHSKDSESANDCQNEAAGDWQSNSGSVFDSSVSINSDSLSSELSSASAASSNSSRIAVDPLSKGAADSNSSDFSPDIGVVIDAGIVIDAGSSSLKDRLLDLLRQGPRTVDSLIELLAAEASAVLAELSELELLGFVRSFAGGFVGLCSESHSTKGSHNFNQQDKQDTTARQGRAGGAAATKSLSESEEGETLYEWFQCSNHGCSICSPEGDHGWLVQQLSENIKYNIRRLFSGLSRKYLALYLQLNKLTGALQEAPKFKQNQNSPADRPHKGEPDWCSPQLQNECEFRRVFESCLFNGKPEAECITRFVSPLMVSVPIFS</sequence>
<reference evidence="3" key="1">
    <citation type="submission" date="2021-02" db="EMBL/GenBank/DDBJ databases">
        <title>Genome-Resolved Metagenomics of a Microbial Community Performing Photosynthetic Biological Nutrient Removal.</title>
        <authorList>
            <person name="Mcdaniel E.A."/>
        </authorList>
    </citation>
    <scope>NUCLEOTIDE SEQUENCE</scope>
    <source>
        <strain evidence="3">UWPOB_OBS1</strain>
    </source>
</reference>
<feature type="compositionally biased region" description="Polar residues" evidence="1">
    <location>
        <begin position="167"/>
        <end position="176"/>
    </location>
</feature>
<dbReference type="Gene3D" id="1.10.10.10">
    <property type="entry name" value="Winged helix-like DNA-binding domain superfamily/Winged helix DNA-binding domain"/>
    <property type="match status" value="1"/>
</dbReference>